<evidence type="ECO:0000313" key="4">
    <source>
        <dbReference type="Proteomes" id="UP001595989"/>
    </source>
</evidence>
<reference evidence="4" key="1">
    <citation type="journal article" date="2019" name="Int. J. Syst. Evol. Microbiol.">
        <title>The Global Catalogue of Microorganisms (GCM) 10K type strain sequencing project: providing services to taxonomists for standard genome sequencing and annotation.</title>
        <authorList>
            <consortium name="The Broad Institute Genomics Platform"/>
            <consortium name="The Broad Institute Genome Sequencing Center for Infectious Disease"/>
            <person name="Wu L."/>
            <person name="Ma J."/>
        </authorList>
    </citation>
    <scope>NUCLEOTIDE SEQUENCE [LARGE SCALE GENOMIC DNA]</scope>
    <source>
        <strain evidence="4">CGMCC 4.7426</strain>
    </source>
</reference>
<dbReference type="Pfam" id="PF13487">
    <property type="entry name" value="HD_5"/>
    <property type="match status" value="1"/>
</dbReference>
<keyword evidence="3" id="KW-0378">Hydrolase</keyword>
<protein>
    <submittedName>
        <fullName evidence="3">HD-GYP domain-containing protein</fullName>
        <ecNumber evidence="3">3.1.4.-</ecNumber>
    </submittedName>
</protein>
<organism evidence="3 4">
    <name type="scientific">Virgibacillus kekensis</name>
    <dbReference type="NCBI Taxonomy" id="202261"/>
    <lineage>
        <taxon>Bacteria</taxon>
        <taxon>Bacillati</taxon>
        <taxon>Bacillota</taxon>
        <taxon>Bacilli</taxon>
        <taxon>Bacillales</taxon>
        <taxon>Bacillaceae</taxon>
        <taxon>Virgibacillus</taxon>
    </lineage>
</organism>
<evidence type="ECO:0000256" key="1">
    <source>
        <dbReference type="SAM" id="MobiDB-lite"/>
    </source>
</evidence>
<dbReference type="GO" id="GO:0016787">
    <property type="term" value="F:hydrolase activity"/>
    <property type="evidence" value="ECO:0007669"/>
    <property type="project" value="UniProtKB-KW"/>
</dbReference>
<dbReference type="PANTHER" id="PTHR43155">
    <property type="entry name" value="CYCLIC DI-GMP PHOSPHODIESTERASE PA4108-RELATED"/>
    <property type="match status" value="1"/>
</dbReference>
<feature type="region of interest" description="Disordered" evidence="1">
    <location>
        <begin position="62"/>
        <end position="82"/>
    </location>
</feature>
<dbReference type="InterPro" id="IPR037522">
    <property type="entry name" value="HD_GYP_dom"/>
</dbReference>
<dbReference type="SUPFAM" id="SSF109604">
    <property type="entry name" value="HD-domain/PDEase-like"/>
    <property type="match status" value="1"/>
</dbReference>
<comment type="caution">
    <text evidence="3">The sequence shown here is derived from an EMBL/GenBank/DDBJ whole genome shotgun (WGS) entry which is preliminary data.</text>
</comment>
<dbReference type="PANTHER" id="PTHR43155:SF2">
    <property type="entry name" value="CYCLIC DI-GMP PHOSPHODIESTERASE PA4108"/>
    <property type="match status" value="1"/>
</dbReference>
<proteinExistence type="predicted"/>
<evidence type="ECO:0000313" key="3">
    <source>
        <dbReference type="EMBL" id="MFC4558495.1"/>
    </source>
</evidence>
<dbReference type="CDD" id="cd00077">
    <property type="entry name" value="HDc"/>
    <property type="match status" value="1"/>
</dbReference>
<feature type="domain" description="HD-GYP" evidence="2">
    <location>
        <begin position="122"/>
        <end position="318"/>
    </location>
</feature>
<evidence type="ECO:0000259" key="2">
    <source>
        <dbReference type="PROSITE" id="PS51832"/>
    </source>
</evidence>
<keyword evidence="4" id="KW-1185">Reference proteome</keyword>
<sequence length="363" mass="41299">MRVEPSQLIAGCVLLSDVWGKSNKPIVPKRTVITEEHITVLHKFMIDNVDVAAKLHDGEIYTPKPMPAGQDKKPEVTSQEQNSFEDQYIKTVKTLKKLFTAWQNNSSIKMPLVRKALLPLFERAIEQNAEVYTLHKYAVKEDYFFHHSVAVGILSAYLANKMGYEKGEWLQIGLAGALGDCGMSKMDYSIIERNGPLTFQELQELKKHPTYSYRLVEKTSTITKEVKLAILQHHERMDGSGYPFGLEQSKIHMYARIIAVCDTYHAMTSERNYQGRKSSFQVIEELQKDQFTKLDHRVVNIFINSLTSLSIGKKVRLSTGQEGQIVFMEANQPARPMVKIDESEEIITLKDNPGIYISDIIGD</sequence>
<gene>
    <name evidence="3" type="ORF">ACFO3D_09750</name>
</gene>
<dbReference type="EC" id="3.1.4.-" evidence="3"/>
<name>A0ABV9DKH6_9BACI</name>
<dbReference type="Proteomes" id="UP001595989">
    <property type="component" value="Unassembled WGS sequence"/>
</dbReference>
<dbReference type="PROSITE" id="PS51832">
    <property type="entry name" value="HD_GYP"/>
    <property type="match status" value="1"/>
</dbReference>
<dbReference type="Gene3D" id="1.10.3210.10">
    <property type="entry name" value="Hypothetical protein af1432"/>
    <property type="match status" value="1"/>
</dbReference>
<dbReference type="InterPro" id="IPR003607">
    <property type="entry name" value="HD/PDEase_dom"/>
</dbReference>
<dbReference type="EMBL" id="JBHSFU010000004">
    <property type="protein sequence ID" value="MFC4558495.1"/>
    <property type="molecule type" value="Genomic_DNA"/>
</dbReference>
<accession>A0ABV9DKH6</accession>
<dbReference type="SMART" id="SM00471">
    <property type="entry name" value="HDc"/>
    <property type="match status" value="1"/>
</dbReference>
<dbReference type="RefSeq" id="WP_390295278.1">
    <property type="nucleotide sequence ID" value="NZ_JBHSFU010000004.1"/>
</dbReference>